<feature type="region of interest" description="Disordered" evidence="2">
    <location>
        <begin position="799"/>
        <end position="819"/>
    </location>
</feature>
<comment type="caution">
    <text evidence="3">The sequence shown here is derived from an EMBL/GenBank/DDBJ whole genome shotgun (WGS) entry which is preliminary data.</text>
</comment>
<evidence type="ECO:0000313" key="4">
    <source>
        <dbReference type="Proteomes" id="UP001271007"/>
    </source>
</evidence>
<dbReference type="Proteomes" id="UP001271007">
    <property type="component" value="Unassembled WGS sequence"/>
</dbReference>
<evidence type="ECO:0000256" key="2">
    <source>
        <dbReference type="SAM" id="MobiDB-lite"/>
    </source>
</evidence>
<protein>
    <submittedName>
        <fullName evidence="3">Uncharacterized protein</fullName>
    </submittedName>
</protein>
<gene>
    <name evidence="3" type="ORF">LTR09_007022</name>
</gene>
<feature type="region of interest" description="Disordered" evidence="2">
    <location>
        <begin position="282"/>
        <end position="376"/>
    </location>
</feature>
<feature type="region of interest" description="Disordered" evidence="2">
    <location>
        <begin position="400"/>
        <end position="433"/>
    </location>
</feature>
<feature type="compositionally biased region" description="Polar residues" evidence="2">
    <location>
        <begin position="315"/>
        <end position="325"/>
    </location>
</feature>
<feature type="compositionally biased region" description="Basic and acidic residues" evidence="2">
    <location>
        <begin position="227"/>
        <end position="239"/>
    </location>
</feature>
<evidence type="ECO:0000256" key="1">
    <source>
        <dbReference type="SAM" id="Coils"/>
    </source>
</evidence>
<sequence length="1203" mass="134166">MAITEDDELGGPHPNDYHDNETPSFDESMLQAEDDQYKELHTTERVPLKTGGEEIVRDMTPFSERPTSAGTVFSGNVEFDDADADDNLLTILTTSPKKLNQTQDTSDDASTAPSRLLSRRETSPEPQAGADFSFFRATRGQMDLTGNRRRLAAGAGQPETSNGQGWQHQVTSTDHDTGPNMLLPEPVTAPQRQHATEKESTQLSLEDAEPRGLATDPKKRRKKPKRRQDSTLREQHEQDLSISGPLMEPQHVFAEPVPQIEMEEPDAVLHVAQPQADDWSLASRAPLPAPDDTRQANGSWSPHNQLYEDLEAAAQRQQTDEGSSITPPPRSRPNYAQSTLEAAAQPQHMEQEFPVSPHPQSRPCSVHSTRPSPEPLIPVAQASYEEESQHVDREMTVGGGMPFDGGARQSMSAGATRRKGRKSRTQPPVAGSVPTKVNDLIHILAYEARKVEEANAADLQAIQHEKEEQLQAAHQARQQLQEELDAVLEEKEHLAATLDKHTAKLKKYDSQFPRLKKFVDGLGTDLDKLRHDSNAVRRRSEELLDGHNDSRQEHSALIEDVRQASEHALQVRNKALENCRELQSDLDAATLRTDYLSQQLSEKAGMLVEERDSRARLERLLSSVTQSDEAIMKSLKSNADAILDKLYEVHATLEKGQADDTVTELLQQTFAVVQGATSDTTEAVDQIASVKGLVETISERLSSHVEESTATAFDPVPFAATFQTNLSEAVSKLRTEVSHKESLLQQEADHRETISSLREQLKASEARVNDINAHFATSQQAAAELRQHNNALQTKLATARFTPPPASDPKRQPSDESVAEYELTKCALQSARAEMASKSEEIRSPTSRNANIQDQMTSLKSRLDQLKTQAVDFERERESLIRKAKHDEERIRQEMSGHVEQVELKLKSDAKNDMKRLCSERIRLQDQVKSLKETLKACNAQIKLLEQDQSAYASTQQELDRTKKVVDAQKHEIANLQASLSKLHNAVDREKVVSEQYAALSARLTAEQGKVEAAVAEKLSMSKEVGNLQRSLSDAQRLEREARSELEKKRLGNDASLKALEREVADAKDEAERAAAGQKLLKASCDKAVKDEQSKAERQKASFQQALSESQAETRAEKAAHDEYQVQVNNSWQQTQEIHDQQKAESNRQLTEMEAELRKAKEVATDLRTKTDAAVEVKQMALLDQRKQMEHRAETAEANLSQV</sequence>
<accession>A0AAJ0GBC4</accession>
<dbReference type="EMBL" id="JAWDJX010000024">
    <property type="protein sequence ID" value="KAK3051722.1"/>
    <property type="molecule type" value="Genomic_DNA"/>
</dbReference>
<feature type="compositionally biased region" description="Polar residues" evidence="2">
    <location>
        <begin position="158"/>
        <end position="172"/>
    </location>
</feature>
<dbReference type="AlphaFoldDB" id="A0AAJ0GBC4"/>
<keyword evidence="4" id="KW-1185">Reference proteome</keyword>
<feature type="coiled-coil region" evidence="1">
    <location>
        <begin position="740"/>
        <end position="774"/>
    </location>
</feature>
<feature type="compositionally biased region" description="Polar residues" evidence="2">
    <location>
        <begin position="65"/>
        <end position="74"/>
    </location>
</feature>
<keyword evidence="1" id="KW-0175">Coiled coil</keyword>
<feature type="coiled-coil region" evidence="1">
    <location>
        <begin position="459"/>
        <end position="504"/>
    </location>
</feature>
<name>A0AAJ0GBC4_9PEZI</name>
<feature type="compositionally biased region" description="Polar residues" evidence="2">
    <location>
        <begin position="295"/>
        <end position="304"/>
    </location>
</feature>
<feature type="region of interest" description="Disordered" evidence="2">
    <location>
        <begin position="94"/>
        <end position="137"/>
    </location>
</feature>
<proteinExistence type="predicted"/>
<feature type="compositionally biased region" description="Basic and acidic residues" evidence="2">
    <location>
        <begin position="35"/>
        <end position="57"/>
    </location>
</feature>
<organism evidence="3 4">
    <name type="scientific">Extremus antarcticus</name>
    <dbReference type="NCBI Taxonomy" id="702011"/>
    <lineage>
        <taxon>Eukaryota</taxon>
        <taxon>Fungi</taxon>
        <taxon>Dikarya</taxon>
        <taxon>Ascomycota</taxon>
        <taxon>Pezizomycotina</taxon>
        <taxon>Dothideomycetes</taxon>
        <taxon>Dothideomycetidae</taxon>
        <taxon>Mycosphaerellales</taxon>
        <taxon>Extremaceae</taxon>
        <taxon>Extremus</taxon>
    </lineage>
</organism>
<feature type="compositionally biased region" description="Polar residues" evidence="2">
    <location>
        <begin position="94"/>
        <end position="113"/>
    </location>
</feature>
<reference evidence="3" key="1">
    <citation type="submission" date="2023-04" db="EMBL/GenBank/DDBJ databases">
        <title>Black Yeasts Isolated from many extreme environments.</title>
        <authorList>
            <person name="Coleine C."/>
            <person name="Stajich J.E."/>
            <person name="Selbmann L."/>
        </authorList>
    </citation>
    <scope>NUCLEOTIDE SEQUENCE</scope>
    <source>
        <strain evidence="3">CCFEE 5312</strain>
    </source>
</reference>
<feature type="region of interest" description="Disordered" evidence="2">
    <location>
        <begin position="1"/>
        <end position="80"/>
    </location>
</feature>
<evidence type="ECO:0000313" key="3">
    <source>
        <dbReference type="EMBL" id="KAK3051722.1"/>
    </source>
</evidence>
<feature type="compositionally biased region" description="Polar residues" evidence="2">
    <location>
        <begin position="358"/>
        <end position="371"/>
    </location>
</feature>
<feature type="coiled-coil region" evidence="1">
    <location>
        <begin position="1028"/>
        <end position="1199"/>
    </location>
</feature>
<feature type="region of interest" description="Disordered" evidence="2">
    <location>
        <begin position="832"/>
        <end position="851"/>
    </location>
</feature>
<feature type="region of interest" description="Disordered" evidence="2">
    <location>
        <begin position="151"/>
        <end position="250"/>
    </location>
</feature>